<dbReference type="EMBL" id="LR796784">
    <property type="protein sequence ID" value="CAB4165891.1"/>
    <property type="molecule type" value="Genomic_DNA"/>
</dbReference>
<protein>
    <submittedName>
        <fullName evidence="1">Uncharacterized protein</fullName>
    </submittedName>
</protein>
<name>A0A6J5P903_9CAUD</name>
<evidence type="ECO:0000313" key="1">
    <source>
        <dbReference type="EMBL" id="CAB4165891.1"/>
    </source>
</evidence>
<accession>A0A6J5P903</accession>
<proteinExistence type="predicted"/>
<reference evidence="1" key="1">
    <citation type="submission" date="2020-04" db="EMBL/GenBank/DDBJ databases">
        <authorList>
            <person name="Chiriac C."/>
            <person name="Salcher M."/>
            <person name="Ghai R."/>
            <person name="Kavagutti S V."/>
        </authorList>
    </citation>
    <scope>NUCLEOTIDE SEQUENCE</scope>
</reference>
<gene>
    <name evidence="1" type="ORF">UFOVP841_5</name>
</gene>
<organism evidence="1">
    <name type="scientific">uncultured Caudovirales phage</name>
    <dbReference type="NCBI Taxonomy" id="2100421"/>
    <lineage>
        <taxon>Viruses</taxon>
        <taxon>Duplodnaviria</taxon>
        <taxon>Heunggongvirae</taxon>
        <taxon>Uroviricota</taxon>
        <taxon>Caudoviricetes</taxon>
        <taxon>Peduoviridae</taxon>
        <taxon>Maltschvirus</taxon>
        <taxon>Maltschvirus maltsch</taxon>
    </lineage>
</organism>
<sequence>MKTPKVKVNFPRVGAQYAKQGVSKQQQAMVNPVTRDQATAEAQQAIEASGMPPEMFVEMGKLAEAAIQDKKKYPAFVKYMVDKRLETAEDLKKPDFQMMATLAVLGKVAEDMAPAQQGT</sequence>